<protein>
    <submittedName>
        <fullName evidence="1">Phenylacetate-CoA ligase</fullName>
    </submittedName>
</protein>
<proteinExistence type="predicted"/>
<sequence length="474" mass="52194">MFTVFDDELDRTAREIRDRHRSFAAGRWTGQDLESHQLDAFRATLEYVKKHSVFYGRHLADVDPASITSTRPEQLATVPFTTKDHLRQEFADVLSLPMHKAWIFYETTGTTGRSTPCPRDNTDSLHNNTALTVYYDTIFRQYGDEQIIGVSGPTELHAFGDTFGEVCRNLGHAVAKMWPHSPMVGFDRALETLRELRATGLFSTPGMALTLAKKARAAGLDPRRDFRLDVIMCTGELASPSLLENIGEVWGARVYNALYASQEASVMGAAGRDGALYTAPLLNLYEAIDPDTGAAVEPGADGVRTGELVVTSLYQGSKPLVRYRTGDLVRLTPPAEGRVLPAPTLEVLGRTRDTLTIGGRSISGYDLEELVLTHPRGYLDYQVVIDAVDGRDELTLRLELPEDRTGLRLDEEEIARAVDERLGVPLRFEYGPLGSVTTTGAMVSWKAARVEDRRLAAPDEERAAALAVAGGRAQ</sequence>
<dbReference type="Gene3D" id="3.30.300.30">
    <property type="match status" value="1"/>
</dbReference>
<dbReference type="PANTHER" id="PTHR43845">
    <property type="entry name" value="BLR5969 PROTEIN"/>
    <property type="match status" value="1"/>
</dbReference>
<evidence type="ECO:0000313" key="1">
    <source>
        <dbReference type="EMBL" id="SDE34508.1"/>
    </source>
</evidence>
<name>A0A1G7C5C2_9ACTN</name>
<reference evidence="1 2" key="1">
    <citation type="submission" date="2016-10" db="EMBL/GenBank/DDBJ databases">
        <authorList>
            <person name="de Groot N.N."/>
        </authorList>
    </citation>
    <scope>NUCLEOTIDE SEQUENCE [LARGE SCALE GENOMIC DNA]</scope>
    <source>
        <strain evidence="1 2">CGMCC 4.1859</strain>
    </source>
</reference>
<evidence type="ECO:0000313" key="2">
    <source>
        <dbReference type="Proteomes" id="UP000198614"/>
    </source>
</evidence>
<dbReference type="SUPFAM" id="SSF56801">
    <property type="entry name" value="Acetyl-CoA synthetase-like"/>
    <property type="match status" value="1"/>
</dbReference>
<dbReference type="InterPro" id="IPR045851">
    <property type="entry name" value="AMP-bd_C_sf"/>
</dbReference>
<accession>A0A1G7C5C2</accession>
<dbReference type="EMBL" id="FNAX01000001">
    <property type="protein sequence ID" value="SDE34508.1"/>
    <property type="molecule type" value="Genomic_DNA"/>
</dbReference>
<dbReference type="OrthoDB" id="580775at2"/>
<dbReference type="Proteomes" id="UP000198614">
    <property type="component" value="Unassembled WGS sequence"/>
</dbReference>
<dbReference type="InterPro" id="IPR042099">
    <property type="entry name" value="ANL_N_sf"/>
</dbReference>
<keyword evidence="1" id="KW-0436">Ligase</keyword>
<gene>
    <name evidence="1" type="ORF">SAMN05216260_101382</name>
</gene>
<dbReference type="GO" id="GO:0016874">
    <property type="term" value="F:ligase activity"/>
    <property type="evidence" value="ECO:0007669"/>
    <property type="project" value="UniProtKB-KW"/>
</dbReference>
<dbReference type="AlphaFoldDB" id="A0A1G7C5C2"/>
<organism evidence="1 2">
    <name type="scientific">Streptomyces griseoaurantiacus</name>
    <dbReference type="NCBI Taxonomy" id="68213"/>
    <lineage>
        <taxon>Bacteria</taxon>
        <taxon>Bacillati</taxon>
        <taxon>Actinomycetota</taxon>
        <taxon>Actinomycetes</taxon>
        <taxon>Kitasatosporales</taxon>
        <taxon>Streptomycetaceae</taxon>
        <taxon>Streptomyces</taxon>
        <taxon>Streptomyces aurantiacus group</taxon>
    </lineage>
</organism>
<dbReference type="Gene3D" id="3.40.50.12780">
    <property type="entry name" value="N-terminal domain of ligase-like"/>
    <property type="match status" value="1"/>
</dbReference>
<dbReference type="PANTHER" id="PTHR43845:SF1">
    <property type="entry name" value="BLR5969 PROTEIN"/>
    <property type="match status" value="1"/>
</dbReference>